<keyword evidence="2" id="KW-0547">Nucleotide-binding</keyword>
<evidence type="ECO:0000313" key="6">
    <source>
        <dbReference type="Proteomes" id="UP000285301"/>
    </source>
</evidence>
<dbReference type="GO" id="GO:0004714">
    <property type="term" value="F:transmembrane receptor protein tyrosine kinase activity"/>
    <property type="evidence" value="ECO:0007669"/>
    <property type="project" value="TreeGrafter"/>
</dbReference>
<dbReference type="STRING" id="1965070.A0A443RDL5"/>
<name>A0A443RDL5_9ACAR</name>
<keyword evidence="3" id="KW-0472">Membrane</keyword>
<evidence type="ECO:0000256" key="2">
    <source>
        <dbReference type="PROSITE-ProRule" id="PRU10141"/>
    </source>
</evidence>
<evidence type="ECO:0000313" key="5">
    <source>
        <dbReference type="EMBL" id="RWS13362.1"/>
    </source>
</evidence>
<accession>A0A443RDL5</accession>
<dbReference type="SUPFAM" id="SSF56112">
    <property type="entry name" value="Protein kinase-like (PK-like)"/>
    <property type="match status" value="1"/>
</dbReference>
<dbReference type="GO" id="GO:0005524">
    <property type="term" value="F:ATP binding"/>
    <property type="evidence" value="ECO:0007669"/>
    <property type="project" value="UniProtKB-UniRule"/>
</dbReference>
<dbReference type="PROSITE" id="PS50011">
    <property type="entry name" value="PROTEIN_KINASE_DOM"/>
    <property type="match status" value="1"/>
</dbReference>
<proteinExistence type="predicted"/>
<dbReference type="Pfam" id="PF07714">
    <property type="entry name" value="PK_Tyr_Ser-Thr"/>
    <property type="match status" value="1"/>
</dbReference>
<keyword evidence="6" id="KW-1185">Reference proteome</keyword>
<evidence type="ECO:0000256" key="3">
    <source>
        <dbReference type="SAM" id="Phobius"/>
    </source>
</evidence>
<reference evidence="5 6" key="1">
    <citation type="journal article" date="2018" name="Gigascience">
        <title>Genomes of trombidid mites reveal novel predicted allergens and laterally-transferred genes associated with secondary metabolism.</title>
        <authorList>
            <person name="Dong X."/>
            <person name="Chaisiri K."/>
            <person name="Xia D."/>
            <person name="Armstrong S.D."/>
            <person name="Fang Y."/>
            <person name="Donnelly M.J."/>
            <person name="Kadowaki T."/>
            <person name="McGarry J.W."/>
            <person name="Darby A.C."/>
            <person name="Makepeace B.L."/>
        </authorList>
    </citation>
    <scope>NUCLEOTIDE SEQUENCE [LARGE SCALE GENOMIC DNA]</scope>
    <source>
        <strain evidence="5">UoL-WK</strain>
    </source>
</reference>
<feature type="non-terminal residue" evidence="5">
    <location>
        <position position="210"/>
    </location>
</feature>
<dbReference type="PANTHER" id="PTHR24416">
    <property type="entry name" value="TYROSINE-PROTEIN KINASE RECEPTOR"/>
    <property type="match status" value="1"/>
</dbReference>
<comment type="caution">
    <text evidence="5">The sequence shown here is derived from an EMBL/GenBank/DDBJ whole genome shotgun (WGS) entry which is preliminary data.</text>
</comment>
<organism evidence="5 6">
    <name type="scientific">Dinothrombium tinctorium</name>
    <dbReference type="NCBI Taxonomy" id="1965070"/>
    <lineage>
        <taxon>Eukaryota</taxon>
        <taxon>Metazoa</taxon>
        <taxon>Ecdysozoa</taxon>
        <taxon>Arthropoda</taxon>
        <taxon>Chelicerata</taxon>
        <taxon>Arachnida</taxon>
        <taxon>Acari</taxon>
        <taxon>Acariformes</taxon>
        <taxon>Trombidiformes</taxon>
        <taxon>Prostigmata</taxon>
        <taxon>Anystina</taxon>
        <taxon>Parasitengona</taxon>
        <taxon>Trombidioidea</taxon>
        <taxon>Trombidiidae</taxon>
        <taxon>Dinothrombium</taxon>
    </lineage>
</organism>
<evidence type="ECO:0000259" key="4">
    <source>
        <dbReference type="PROSITE" id="PS50011"/>
    </source>
</evidence>
<feature type="binding site" evidence="2">
    <location>
        <position position="173"/>
    </location>
    <ligand>
        <name>ATP</name>
        <dbReference type="ChEBI" id="CHEBI:30616"/>
    </ligand>
</feature>
<evidence type="ECO:0000256" key="1">
    <source>
        <dbReference type="ARBA" id="ARBA00004167"/>
    </source>
</evidence>
<dbReference type="InterPro" id="IPR001245">
    <property type="entry name" value="Ser-Thr/Tyr_kinase_cat_dom"/>
</dbReference>
<feature type="domain" description="Protein kinase" evidence="4">
    <location>
        <begin position="141"/>
        <end position="210"/>
    </location>
</feature>
<comment type="subcellular location">
    <subcellularLocation>
        <location evidence="1">Membrane</location>
        <topology evidence="1">Single-pass membrane protein</topology>
    </subcellularLocation>
</comment>
<dbReference type="InterPro" id="IPR017441">
    <property type="entry name" value="Protein_kinase_ATP_BS"/>
</dbReference>
<dbReference type="InterPro" id="IPR000719">
    <property type="entry name" value="Prot_kinase_dom"/>
</dbReference>
<dbReference type="InterPro" id="IPR050122">
    <property type="entry name" value="RTK"/>
</dbReference>
<keyword evidence="3" id="KW-1133">Transmembrane helix</keyword>
<dbReference type="PROSITE" id="PS00107">
    <property type="entry name" value="PROTEIN_KINASE_ATP"/>
    <property type="match status" value="1"/>
</dbReference>
<dbReference type="AlphaFoldDB" id="A0A443RDL5"/>
<dbReference type="PANTHER" id="PTHR24416:SF631">
    <property type="entry name" value="SERINE_THREONINE_TYROSINE KINASE 1"/>
    <property type="match status" value="1"/>
</dbReference>
<dbReference type="EMBL" id="NCKU01001013">
    <property type="protein sequence ID" value="RWS13362.1"/>
    <property type="molecule type" value="Genomic_DNA"/>
</dbReference>
<feature type="transmembrane region" description="Helical" evidence="3">
    <location>
        <begin position="62"/>
        <end position="83"/>
    </location>
</feature>
<dbReference type="Gene3D" id="3.30.200.20">
    <property type="entry name" value="Phosphorylase Kinase, domain 1"/>
    <property type="match status" value="1"/>
</dbReference>
<dbReference type="OrthoDB" id="3256376at2759"/>
<dbReference type="GO" id="GO:0007169">
    <property type="term" value="P:cell surface receptor protein tyrosine kinase signaling pathway"/>
    <property type="evidence" value="ECO:0007669"/>
    <property type="project" value="TreeGrafter"/>
</dbReference>
<keyword evidence="3" id="KW-0812">Transmembrane</keyword>
<dbReference type="GO" id="GO:0005886">
    <property type="term" value="C:plasma membrane"/>
    <property type="evidence" value="ECO:0007669"/>
    <property type="project" value="TreeGrafter"/>
</dbReference>
<dbReference type="GO" id="GO:0043235">
    <property type="term" value="C:receptor complex"/>
    <property type="evidence" value="ECO:0007669"/>
    <property type="project" value="TreeGrafter"/>
</dbReference>
<dbReference type="InterPro" id="IPR011009">
    <property type="entry name" value="Kinase-like_dom_sf"/>
</dbReference>
<sequence>MKQQSTIETSHNFSSVVTATGNVSGAVELINVFPPKIEKKNDSVPSNGIKSSKTLIHSDHSVLLPVVLTFLFALLLCLIVLLWKKKNFLFYNRRRLQTAPSKGTLAKCIQQYVTNPNYYSASPDAPLKQILSECELPEDKISILEEIGEGCFGKVFKGLYTCDDETTIQVAIKMLKDGVGPEGHSDFEREVEILSTFKHPNIVKLIGIWK</sequence>
<protein>
    <submittedName>
        <fullName evidence="5">BDNF/NT-3 growth factors receptor-like protein</fullName>
    </submittedName>
</protein>
<gene>
    <name evidence="5" type="ORF">B4U79_15323</name>
</gene>
<dbReference type="Proteomes" id="UP000285301">
    <property type="component" value="Unassembled WGS sequence"/>
</dbReference>
<keyword evidence="5" id="KW-0675">Receptor</keyword>
<keyword evidence="2" id="KW-0067">ATP-binding</keyword>